<comment type="caution">
    <text evidence="16">The sequence shown here is derived from an EMBL/GenBank/DDBJ whole genome shotgun (WGS) entry which is preliminary data.</text>
</comment>
<comment type="subcellular location">
    <subcellularLocation>
        <location evidence="1 11">Cell outer membrane</location>
        <topology evidence="1 11">Multi-pass membrane protein</topology>
    </subcellularLocation>
</comment>
<evidence type="ECO:0000256" key="6">
    <source>
        <dbReference type="ARBA" id="ARBA00023004"/>
    </source>
</evidence>
<dbReference type="Pfam" id="PF07715">
    <property type="entry name" value="Plug"/>
    <property type="match status" value="1"/>
</dbReference>
<dbReference type="RefSeq" id="WP_380594115.1">
    <property type="nucleotide sequence ID" value="NZ_JBHSDU010000001.1"/>
</dbReference>
<dbReference type="PANTHER" id="PTHR32552:SF81">
    <property type="entry name" value="TONB-DEPENDENT OUTER MEMBRANE RECEPTOR"/>
    <property type="match status" value="1"/>
</dbReference>
<evidence type="ECO:0000256" key="9">
    <source>
        <dbReference type="ARBA" id="ARBA00023136"/>
    </source>
</evidence>
<feature type="domain" description="TonB-dependent receptor-like beta-barrel" evidence="14">
    <location>
        <begin position="272"/>
        <end position="732"/>
    </location>
</feature>
<keyword evidence="9 11" id="KW-0472">Membrane</keyword>
<evidence type="ECO:0000256" key="4">
    <source>
        <dbReference type="ARBA" id="ARBA00022496"/>
    </source>
</evidence>
<keyword evidence="17" id="KW-1185">Reference proteome</keyword>
<evidence type="ECO:0000256" key="12">
    <source>
        <dbReference type="RuleBase" id="RU003357"/>
    </source>
</evidence>
<dbReference type="PROSITE" id="PS52016">
    <property type="entry name" value="TONB_DEPENDENT_REC_3"/>
    <property type="match status" value="1"/>
</dbReference>
<evidence type="ECO:0000313" key="16">
    <source>
        <dbReference type="EMBL" id="MFC4307661.1"/>
    </source>
</evidence>
<keyword evidence="7" id="KW-0406">Ion transport</keyword>
<evidence type="ECO:0000259" key="15">
    <source>
        <dbReference type="Pfam" id="PF07715"/>
    </source>
</evidence>
<dbReference type="Gene3D" id="2.40.170.20">
    <property type="entry name" value="TonB-dependent receptor, beta-barrel domain"/>
    <property type="match status" value="1"/>
</dbReference>
<evidence type="ECO:0000256" key="13">
    <source>
        <dbReference type="SAM" id="SignalP"/>
    </source>
</evidence>
<evidence type="ECO:0000256" key="2">
    <source>
        <dbReference type="ARBA" id="ARBA00022448"/>
    </source>
</evidence>
<keyword evidence="4" id="KW-0410">Iron transport</keyword>
<evidence type="ECO:0000256" key="10">
    <source>
        <dbReference type="ARBA" id="ARBA00023237"/>
    </source>
</evidence>
<dbReference type="Pfam" id="PF00593">
    <property type="entry name" value="TonB_dep_Rec_b-barrel"/>
    <property type="match status" value="1"/>
</dbReference>
<evidence type="ECO:0000313" key="17">
    <source>
        <dbReference type="Proteomes" id="UP001595904"/>
    </source>
</evidence>
<keyword evidence="2 11" id="KW-0813">Transport</keyword>
<evidence type="ECO:0000259" key="14">
    <source>
        <dbReference type="Pfam" id="PF00593"/>
    </source>
</evidence>
<dbReference type="CDD" id="cd01347">
    <property type="entry name" value="ligand_gated_channel"/>
    <property type="match status" value="1"/>
</dbReference>
<evidence type="ECO:0000256" key="7">
    <source>
        <dbReference type="ARBA" id="ARBA00023065"/>
    </source>
</evidence>
<accession>A0ABV8SJX7</accession>
<keyword evidence="8 12" id="KW-0798">TonB box</keyword>
<name>A0ABV8SJX7_9GAMM</name>
<comment type="similarity">
    <text evidence="11 12">Belongs to the TonB-dependent receptor family.</text>
</comment>
<keyword evidence="3 11" id="KW-1134">Transmembrane beta strand</keyword>
<evidence type="ECO:0000256" key="1">
    <source>
        <dbReference type="ARBA" id="ARBA00004571"/>
    </source>
</evidence>
<keyword evidence="10 11" id="KW-0998">Cell outer membrane</keyword>
<proteinExistence type="inferred from homology"/>
<feature type="chain" id="PRO_5046634655" evidence="13">
    <location>
        <begin position="23"/>
        <end position="770"/>
    </location>
</feature>
<evidence type="ECO:0000256" key="8">
    <source>
        <dbReference type="ARBA" id="ARBA00023077"/>
    </source>
</evidence>
<feature type="domain" description="TonB-dependent receptor plug" evidence="15">
    <location>
        <begin position="44"/>
        <end position="152"/>
    </location>
</feature>
<evidence type="ECO:0000256" key="11">
    <source>
        <dbReference type="PROSITE-ProRule" id="PRU01360"/>
    </source>
</evidence>
<sequence>MRKRSLTPVLGMGLLCATAVGAQEADSLGLEEVVVTAQKREQSIQEVPISVTAFSAEDIERNRIRGVADYVEQTPNVSYPDTGEMGFSQVVIRGLQNFGGNVNAFGVYLDEFSLAPSGLQISIDPELQDVDRLEVLRGPQGVAFGRNVIAGAVNITSRKPGNELEGDALIDYGRYNTHLVKAGVSLPLVQDVLAMRVTGFHSESDGFIDDLGPGNNTNDYENYGGRVAFRFTGIDGLTADAAVTLSRKTRGLPSAVPGTDLPPDSLLFGPFFGAEVPLDGGEGRWPQNRDKVSTNLPTEQSVDTNIYQLRLAYDFGSASLVSVTGKIEADYDYYGEADMTAGDYTYIDEVMGLDSFSQELRLQSNSGARLNWLLGVIYSEDESTQLESFGGGVDGWAGINNIVTFVANPARQAQELAPLPSFPLVRSPLNSFGGDTESVSKAAFAEVGYEFTDKFSSMLGVRYTRDRITTDFRRFGDFSPPGLLAGVLEPFYFTAKGETTYDALTPRLTLQYKANDSVNLYVSASEGYKSGGFNAQAAAFAADIDAFDFTYDPEKAWNYEAGIKTQLLDNRLRFNAAVFYIDWKDVQVSAFDLETLSSLTQNAAKATARGVELEMLAMPMRGLTVSAALGYLDATMEEFRNAVVDGDVVDVSGNELPYAPRWSASASAQYETTLGAWPDATGFARIDYSFRDSQYDDIGNRVRDELPSYSLWNLSAGVTKGSWRVAAYIENLFESEYHLSPSDVQDRLPLSGDLVDVHPRIYGVTVSYQY</sequence>
<reference evidence="17" key="1">
    <citation type="journal article" date="2019" name="Int. J. Syst. Evol. Microbiol.">
        <title>The Global Catalogue of Microorganisms (GCM) 10K type strain sequencing project: providing services to taxonomists for standard genome sequencing and annotation.</title>
        <authorList>
            <consortium name="The Broad Institute Genomics Platform"/>
            <consortium name="The Broad Institute Genome Sequencing Center for Infectious Disease"/>
            <person name="Wu L."/>
            <person name="Ma J."/>
        </authorList>
    </citation>
    <scope>NUCLEOTIDE SEQUENCE [LARGE SCALE GENOMIC DNA]</scope>
    <source>
        <strain evidence="17">CGMCC 1.10759</strain>
    </source>
</reference>
<dbReference type="EMBL" id="JBHSDU010000001">
    <property type="protein sequence ID" value="MFC4307661.1"/>
    <property type="molecule type" value="Genomic_DNA"/>
</dbReference>
<protein>
    <submittedName>
        <fullName evidence="16">TonB-dependent receptor</fullName>
    </submittedName>
</protein>
<dbReference type="InterPro" id="IPR036942">
    <property type="entry name" value="Beta-barrel_TonB_sf"/>
</dbReference>
<dbReference type="InterPro" id="IPR012910">
    <property type="entry name" value="Plug_dom"/>
</dbReference>
<evidence type="ECO:0000256" key="5">
    <source>
        <dbReference type="ARBA" id="ARBA00022692"/>
    </source>
</evidence>
<evidence type="ECO:0000256" key="3">
    <source>
        <dbReference type="ARBA" id="ARBA00022452"/>
    </source>
</evidence>
<gene>
    <name evidence="16" type="ORF">ACFPN2_01070</name>
</gene>
<feature type="signal peptide" evidence="13">
    <location>
        <begin position="1"/>
        <end position="22"/>
    </location>
</feature>
<dbReference type="InterPro" id="IPR000531">
    <property type="entry name" value="Beta-barrel_TonB"/>
</dbReference>
<keyword evidence="16" id="KW-0675">Receptor</keyword>
<dbReference type="SUPFAM" id="SSF56935">
    <property type="entry name" value="Porins"/>
    <property type="match status" value="1"/>
</dbReference>
<dbReference type="Proteomes" id="UP001595904">
    <property type="component" value="Unassembled WGS sequence"/>
</dbReference>
<keyword evidence="6" id="KW-0408">Iron</keyword>
<dbReference type="PANTHER" id="PTHR32552">
    <property type="entry name" value="FERRICHROME IRON RECEPTOR-RELATED"/>
    <property type="match status" value="1"/>
</dbReference>
<organism evidence="16 17">
    <name type="scientific">Steroidobacter flavus</name>
    <dbReference type="NCBI Taxonomy" id="1842136"/>
    <lineage>
        <taxon>Bacteria</taxon>
        <taxon>Pseudomonadati</taxon>
        <taxon>Pseudomonadota</taxon>
        <taxon>Gammaproteobacteria</taxon>
        <taxon>Steroidobacterales</taxon>
        <taxon>Steroidobacteraceae</taxon>
        <taxon>Steroidobacter</taxon>
    </lineage>
</organism>
<keyword evidence="13" id="KW-0732">Signal</keyword>
<keyword evidence="5 11" id="KW-0812">Transmembrane</keyword>
<dbReference type="InterPro" id="IPR039426">
    <property type="entry name" value="TonB-dep_rcpt-like"/>
</dbReference>